<dbReference type="InterPro" id="IPR027939">
    <property type="entry name" value="NMT1/THI5"/>
</dbReference>
<protein>
    <recommendedName>
        <fullName evidence="2">SsuA/THI5-like domain-containing protein</fullName>
    </recommendedName>
</protein>
<dbReference type="GO" id="GO:0009228">
    <property type="term" value="P:thiamine biosynthetic process"/>
    <property type="evidence" value="ECO:0007669"/>
    <property type="project" value="InterPro"/>
</dbReference>
<dbReference type="EMBL" id="AP012029">
    <property type="protein sequence ID" value="BAJ62782.1"/>
    <property type="molecule type" value="Genomic_DNA"/>
</dbReference>
<feature type="domain" description="SsuA/THI5-like" evidence="2">
    <location>
        <begin position="42"/>
        <end position="253"/>
    </location>
</feature>
<dbReference type="HOGENOM" id="CLU_028871_1_0_0"/>
<dbReference type="InterPro" id="IPR015168">
    <property type="entry name" value="SsuA/THI5"/>
</dbReference>
<feature type="chain" id="PRO_5003225233" description="SsuA/THI5-like domain-containing protein" evidence="1">
    <location>
        <begin position="26"/>
        <end position="325"/>
    </location>
</feature>
<dbReference type="eggNOG" id="COG0715">
    <property type="taxonomic scope" value="Bacteria"/>
</dbReference>
<dbReference type="PANTHER" id="PTHR31528:SF15">
    <property type="entry name" value="RIBOFLAVIN-BINDING PROTEIN RIBY"/>
    <property type="match status" value="1"/>
</dbReference>
<evidence type="ECO:0000256" key="1">
    <source>
        <dbReference type="SAM" id="SignalP"/>
    </source>
</evidence>
<dbReference type="FunCoup" id="E8N2H6">
    <property type="interactions" value="1"/>
</dbReference>
<accession>E8N2H6</accession>
<dbReference type="PROSITE" id="PS51257">
    <property type="entry name" value="PROKAR_LIPOPROTEIN"/>
    <property type="match status" value="1"/>
</dbReference>
<dbReference type="InParanoid" id="E8N2H6"/>
<evidence type="ECO:0000313" key="3">
    <source>
        <dbReference type="EMBL" id="BAJ62782.1"/>
    </source>
</evidence>
<dbReference type="STRING" id="926569.ANT_07480"/>
<dbReference type="PANTHER" id="PTHR31528">
    <property type="entry name" value="4-AMINO-5-HYDROXYMETHYL-2-METHYLPYRIMIDINE PHOSPHATE SYNTHASE THI11-RELATED"/>
    <property type="match status" value="1"/>
</dbReference>
<dbReference type="KEGG" id="atm:ANT_07480"/>
<dbReference type="Pfam" id="PF09084">
    <property type="entry name" value="NMT1"/>
    <property type="match status" value="1"/>
</dbReference>
<dbReference type="AlphaFoldDB" id="E8N2H6"/>
<dbReference type="SUPFAM" id="SSF53850">
    <property type="entry name" value="Periplasmic binding protein-like II"/>
    <property type="match status" value="1"/>
</dbReference>
<feature type="signal peptide" evidence="1">
    <location>
        <begin position="1"/>
        <end position="25"/>
    </location>
</feature>
<proteinExistence type="predicted"/>
<keyword evidence="1" id="KW-0732">Signal</keyword>
<dbReference type="Proteomes" id="UP000008922">
    <property type="component" value="Chromosome"/>
</dbReference>
<dbReference type="Gene3D" id="3.40.190.10">
    <property type="entry name" value="Periplasmic binding protein-like II"/>
    <property type="match status" value="2"/>
</dbReference>
<dbReference type="RefSeq" id="WP_013559175.1">
    <property type="nucleotide sequence ID" value="NC_014960.1"/>
</dbReference>
<name>E8N2H6_ANATU</name>
<gene>
    <name evidence="3" type="ordered locus">ANT_07480</name>
</gene>
<dbReference type="OrthoDB" id="9815602at2"/>
<organism evidence="3 4">
    <name type="scientific">Anaerolinea thermophila (strain DSM 14523 / JCM 11388 / NBRC 100420 / UNI-1)</name>
    <dbReference type="NCBI Taxonomy" id="926569"/>
    <lineage>
        <taxon>Bacteria</taxon>
        <taxon>Bacillati</taxon>
        <taxon>Chloroflexota</taxon>
        <taxon>Anaerolineae</taxon>
        <taxon>Anaerolineales</taxon>
        <taxon>Anaerolineaceae</taxon>
        <taxon>Anaerolinea</taxon>
    </lineage>
</organism>
<evidence type="ECO:0000259" key="2">
    <source>
        <dbReference type="Pfam" id="PF09084"/>
    </source>
</evidence>
<evidence type="ECO:0000313" key="4">
    <source>
        <dbReference type="Proteomes" id="UP000008922"/>
    </source>
</evidence>
<sequence length="325" mass="35257">MKSKIVSLLFVVVLLLSACSPQGKATPQTLTPIRLPVGYIPNVQFAPLYVAIEKGYFREEGLDVTVDYNMEVDNLAQIAAGKLDFAMISGEQVLLGRAKGMPVVYVMAWYQKFPVGIAAPVSENIFKPEDLKGKRIGIPGLFGASYIGAKALLSAGGLSESDVTLDAIGFNQVEGITSGREQAAVVYIANEPVQLRALGYDITVLAVSDYMELVSNGLVTSEKIVQENPELVRKMVRALIKGLDATIANPDEAYELSKKHVENLAQADASVQKAVLTSSIELWKAERLGYSNPKGWENMQEVLLSMGLLSEPQDLSKAFTNEFVP</sequence>
<keyword evidence="4" id="KW-1185">Reference proteome</keyword>
<reference evidence="3 4" key="1">
    <citation type="submission" date="2010-12" db="EMBL/GenBank/DDBJ databases">
        <title>Whole genome sequence of Anaerolinea thermophila UNI-1.</title>
        <authorList>
            <person name="Narita-Yamada S."/>
            <person name="Kishi E."/>
            <person name="Watanabe Y."/>
            <person name="Takasaki K."/>
            <person name="Ankai A."/>
            <person name="Oguchi A."/>
            <person name="Fukui S."/>
            <person name="Takahashi M."/>
            <person name="Yashiro I."/>
            <person name="Hosoyama A."/>
            <person name="Sekiguchi Y."/>
            <person name="Hanada S."/>
            <person name="Fujita N."/>
        </authorList>
    </citation>
    <scope>NUCLEOTIDE SEQUENCE [LARGE SCALE GENOMIC DNA]</scope>
    <source>
        <strain evidence="4">DSM 14523 / JCM 11388 / NBRC 100420 / UNI-1</strain>
    </source>
</reference>